<dbReference type="STRING" id="651561.BBI00_10800"/>
<accession>A0A1B8ZT63</accession>
<gene>
    <name evidence="1" type="ORF">BBI00_10800</name>
</gene>
<protein>
    <submittedName>
        <fullName evidence="1">Uncharacterized protein</fullName>
    </submittedName>
</protein>
<reference evidence="2" key="1">
    <citation type="submission" date="2016-07" db="EMBL/GenBank/DDBJ databases">
        <authorList>
            <person name="Florea S."/>
            <person name="Webb J.S."/>
            <person name="Jaromczyk J."/>
            <person name="Schardl C.L."/>
        </authorList>
    </citation>
    <scope>NUCLEOTIDE SEQUENCE [LARGE SCALE GENOMIC DNA]</scope>
    <source>
        <strain evidence="2">CC-VM-7</strain>
    </source>
</reference>
<evidence type="ECO:0000313" key="1">
    <source>
        <dbReference type="EMBL" id="OCA74790.1"/>
    </source>
</evidence>
<dbReference type="Proteomes" id="UP000093432">
    <property type="component" value="Unassembled WGS sequence"/>
</dbReference>
<organism evidence="1 2">
    <name type="scientific">Chryseobacterium arthrosphaerae</name>
    <dbReference type="NCBI Taxonomy" id="651561"/>
    <lineage>
        <taxon>Bacteria</taxon>
        <taxon>Pseudomonadati</taxon>
        <taxon>Bacteroidota</taxon>
        <taxon>Flavobacteriia</taxon>
        <taxon>Flavobacteriales</taxon>
        <taxon>Weeksellaceae</taxon>
        <taxon>Chryseobacterium group</taxon>
        <taxon>Chryseobacterium</taxon>
    </lineage>
</organism>
<sequence length="103" mass="11957">MNLKEPEKKRVDFEDIEWGDYDHDGSSLVLYNGRLYTGYVILDKFPNGNIDAEMEYNSGSHIGWKNEYNEAGILIYSCYSVGPTTQEVYNYDDEGNLLDYYTL</sequence>
<dbReference type="RefSeq" id="WP_065398776.1">
    <property type="nucleotide sequence ID" value="NZ_JBOBHW010000001.1"/>
</dbReference>
<proteinExistence type="predicted"/>
<dbReference type="EMBL" id="MAYG01000001">
    <property type="protein sequence ID" value="OCA74790.1"/>
    <property type="molecule type" value="Genomic_DNA"/>
</dbReference>
<comment type="caution">
    <text evidence="1">The sequence shown here is derived from an EMBL/GenBank/DDBJ whole genome shotgun (WGS) entry which is preliminary data.</text>
</comment>
<name>A0A1B8ZT63_9FLAO</name>
<evidence type="ECO:0000313" key="2">
    <source>
        <dbReference type="Proteomes" id="UP000093432"/>
    </source>
</evidence>
<dbReference type="AlphaFoldDB" id="A0A1B8ZT63"/>
<dbReference type="OrthoDB" id="1355029at2"/>